<dbReference type="SMART" id="SM00213">
    <property type="entry name" value="UBQ"/>
    <property type="match status" value="2"/>
</dbReference>
<evidence type="ECO:0000256" key="1">
    <source>
        <dbReference type="SAM" id="MobiDB-lite"/>
    </source>
</evidence>
<gene>
    <name evidence="3" type="ORF">TRFO_36463</name>
</gene>
<keyword evidence="4" id="KW-1185">Reference proteome</keyword>
<dbReference type="SUPFAM" id="SSF54236">
    <property type="entry name" value="Ubiquitin-like"/>
    <property type="match status" value="2"/>
</dbReference>
<dbReference type="RefSeq" id="XP_068350479.1">
    <property type="nucleotide sequence ID" value="XM_068510844.1"/>
</dbReference>
<evidence type="ECO:0000259" key="2">
    <source>
        <dbReference type="SMART" id="SM00213"/>
    </source>
</evidence>
<dbReference type="GeneID" id="94845548"/>
<organism evidence="3 4">
    <name type="scientific">Tritrichomonas foetus</name>
    <dbReference type="NCBI Taxonomy" id="1144522"/>
    <lineage>
        <taxon>Eukaryota</taxon>
        <taxon>Metamonada</taxon>
        <taxon>Parabasalia</taxon>
        <taxon>Tritrichomonadida</taxon>
        <taxon>Tritrichomonadidae</taxon>
        <taxon>Tritrichomonas</taxon>
    </lineage>
</organism>
<name>A0A1J4JDR9_9EUKA</name>
<dbReference type="VEuPathDB" id="TrichDB:TRFO_36463"/>
<dbReference type="Pfam" id="PF00240">
    <property type="entry name" value="ubiquitin"/>
    <property type="match status" value="1"/>
</dbReference>
<feature type="domain" description="Ubiquitin-like" evidence="2">
    <location>
        <begin position="153"/>
        <end position="225"/>
    </location>
</feature>
<evidence type="ECO:0000313" key="4">
    <source>
        <dbReference type="Proteomes" id="UP000179807"/>
    </source>
</evidence>
<comment type="caution">
    <text evidence="3">The sequence shown here is derived from an EMBL/GenBank/DDBJ whole genome shotgun (WGS) entry which is preliminary data.</text>
</comment>
<reference evidence="3" key="1">
    <citation type="submission" date="2016-10" db="EMBL/GenBank/DDBJ databases">
        <authorList>
            <person name="Benchimol M."/>
            <person name="Almeida L.G."/>
            <person name="Vasconcelos A.T."/>
            <person name="Perreira-Neves A."/>
            <person name="Rosa I.A."/>
            <person name="Tasca T."/>
            <person name="Bogo M.R."/>
            <person name="de Souza W."/>
        </authorList>
    </citation>
    <scope>NUCLEOTIDE SEQUENCE [LARGE SCALE GENOMIC DNA]</scope>
    <source>
        <strain evidence="3">K</strain>
    </source>
</reference>
<feature type="region of interest" description="Disordered" evidence="1">
    <location>
        <begin position="240"/>
        <end position="291"/>
    </location>
</feature>
<accession>A0A1J4JDR9</accession>
<dbReference type="InterPro" id="IPR029071">
    <property type="entry name" value="Ubiquitin-like_domsf"/>
</dbReference>
<protein>
    <recommendedName>
        <fullName evidence="2">Ubiquitin-like domain-containing protein</fullName>
    </recommendedName>
</protein>
<feature type="compositionally biased region" description="Polar residues" evidence="1">
    <location>
        <begin position="246"/>
        <end position="264"/>
    </location>
</feature>
<dbReference type="Gene3D" id="3.10.20.90">
    <property type="entry name" value="Phosphatidylinositol 3-kinase Catalytic Subunit, Chain A, domain 1"/>
    <property type="match status" value="1"/>
</dbReference>
<dbReference type="Proteomes" id="UP000179807">
    <property type="component" value="Unassembled WGS sequence"/>
</dbReference>
<proteinExistence type="predicted"/>
<dbReference type="InterPro" id="IPR000626">
    <property type="entry name" value="Ubiquitin-like_dom"/>
</dbReference>
<dbReference type="AlphaFoldDB" id="A0A1J4JDR9"/>
<evidence type="ECO:0000313" key="3">
    <source>
        <dbReference type="EMBL" id="OHS97342.1"/>
    </source>
</evidence>
<feature type="domain" description="Ubiquitin-like" evidence="2">
    <location>
        <begin position="76"/>
        <end position="145"/>
    </location>
</feature>
<dbReference type="EMBL" id="MLAK01001122">
    <property type="protein sequence ID" value="OHS97342.1"/>
    <property type="molecule type" value="Genomic_DNA"/>
</dbReference>
<sequence>MITLRFALNNTTPFELTFDITASVLTAKEFLAHRYRSIPDNISMTYKHFEFQNGTPLKDIQIPPREYINVSVCQSRTFKFLQPGKQTFDLPFRDVATVSDAKRALSPRLKVVPERIVISYDHKSLFDDLKLVDLNIPQHRYMTIDISDDQISIQKYLFMIQGEAQEIPFQSDTKISEVKEILFSVASRSTISVDLIHNGKPILDDEATIGSLNIPQGDFIVAQTKTISCHELRDPESAKLPDIDFTTDTGSKLSKTGSVSNRASQVLEEGFEFNPPERKVDPPPDPMNESL</sequence>